<dbReference type="InterPro" id="IPR050789">
    <property type="entry name" value="Diverse_Enzym_Activities"/>
</dbReference>
<dbReference type="OrthoDB" id="4281716at2"/>
<keyword evidence="3" id="KW-1185">Reference proteome</keyword>
<evidence type="ECO:0000313" key="3">
    <source>
        <dbReference type="Proteomes" id="UP000189443"/>
    </source>
</evidence>
<keyword evidence="2" id="KW-0378">Hydrolase</keyword>
<dbReference type="KEGG" id="spac:B1H29_06005"/>
<dbReference type="InterPro" id="IPR012338">
    <property type="entry name" value="Beta-lactam/transpept-like"/>
</dbReference>
<organism evidence="2 3">
    <name type="scientific">Streptomyces pactum</name>
    <dbReference type="NCBI Taxonomy" id="68249"/>
    <lineage>
        <taxon>Bacteria</taxon>
        <taxon>Bacillati</taxon>
        <taxon>Actinomycetota</taxon>
        <taxon>Actinomycetes</taxon>
        <taxon>Kitasatosporales</taxon>
        <taxon>Streptomycetaceae</taxon>
        <taxon>Streptomyces</taxon>
    </lineage>
</organism>
<dbReference type="PANTHER" id="PTHR43283">
    <property type="entry name" value="BETA-LACTAMASE-RELATED"/>
    <property type="match status" value="1"/>
</dbReference>
<dbReference type="STRING" id="68249.BC342_30020"/>
<name>A0A1S6J463_9ACTN</name>
<evidence type="ECO:0000259" key="1">
    <source>
        <dbReference type="Pfam" id="PF00144"/>
    </source>
</evidence>
<dbReference type="PANTHER" id="PTHR43283:SF3">
    <property type="entry name" value="BETA-LACTAMASE FAMILY PROTEIN (AFU_ORTHOLOGUE AFUA_5G07500)"/>
    <property type="match status" value="1"/>
</dbReference>
<accession>A0A1S6J463</accession>
<dbReference type="InterPro" id="IPR001466">
    <property type="entry name" value="Beta-lactam-related"/>
</dbReference>
<gene>
    <name evidence="2" type="ORF">B1H29_06005</name>
</gene>
<protein>
    <submittedName>
        <fullName evidence="2">Serine hydrolase</fullName>
    </submittedName>
</protein>
<evidence type="ECO:0000313" key="2">
    <source>
        <dbReference type="EMBL" id="AQS66537.1"/>
    </source>
</evidence>
<dbReference type="Proteomes" id="UP000189443">
    <property type="component" value="Chromosome"/>
</dbReference>
<dbReference type="RefSeq" id="WP_055419235.1">
    <property type="nucleotide sequence ID" value="NZ_CP019724.1"/>
</dbReference>
<dbReference type="Gene3D" id="3.40.710.10">
    <property type="entry name" value="DD-peptidase/beta-lactamase superfamily"/>
    <property type="match status" value="1"/>
</dbReference>
<dbReference type="EMBL" id="CP019724">
    <property type="protein sequence ID" value="AQS66537.1"/>
    <property type="molecule type" value="Genomic_DNA"/>
</dbReference>
<dbReference type="Pfam" id="PF00144">
    <property type="entry name" value="Beta-lactamase"/>
    <property type="match status" value="1"/>
</dbReference>
<proteinExistence type="predicted"/>
<sequence length="409" mass="43765">MAPLRQEVDAGAAGLDPKALDRLDLHFARQVDEGRMPGFLVAVARGGRVAHLTVYGRRDVAAGLPVAADTLWRIYSMTKPVTSVAVLMLVEEGRLSLDDPVARYLPAFAEPRVYVEGSGDGVVTRPAAGPVLVRHLMTHTAGLTFGFYHAHPVDALYRAAGLESSVRPGAGLAETVDLYASLPLQFEPGTRWNYSVAANVLGRLVEVVSGQPLDVYCAERIFGPLGMTDTGFQVTDEQADRLAELYGETDGGGIEPVPGLPLRGRPRFLSGSGGLVSSAYDVHRFAELLRRRGELDGVRLLSPGTVDLMTRNHLPGDADLRACGSRPAHDEPGNDGVGFGLGVSVVIDPDRAQAPSGLGTYGWSGVATTTFWVDPGRDLTVQFLTQVRPKSSHTVYPDLKRLVHEAVAD</sequence>
<dbReference type="GO" id="GO:0016787">
    <property type="term" value="F:hydrolase activity"/>
    <property type="evidence" value="ECO:0007669"/>
    <property type="project" value="UniProtKB-KW"/>
</dbReference>
<feature type="domain" description="Beta-lactamase-related" evidence="1">
    <location>
        <begin position="26"/>
        <end position="399"/>
    </location>
</feature>
<dbReference type="SUPFAM" id="SSF56601">
    <property type="entry name" value="beta-lactamase/transpeptidase-like"/>
    <property type="match status" value="1"/>
</dbReference>
<reference evidence="2 3" key="1">
    <citation type="submission" date="2017-02" db="EMBL/GenBank/DDBJ databases">
        <title>Streptomyces pactum ACT12 Genome sequencing and assembly.</title>
        <authorList>
            <person name="Xue Q."/>
            <person name="Yan X."/>
            <person name="Jia L."/>
            <person name="Yan H."/>
        </authorList>
    </citation>
    <scope>NUCLEOTIDE SEQUENCE [LARGE SCALE GENOMIC DNA]</scope>
    <source>
        <strain evidence="2 3">ACT12</strain>
    </source>
</reference>
<dbReference type="AlphaFoldDB" id="A0A1S6J463"/>